<feature type="region of interest" description="Disordered" evidence="1">
    <location>
        <begin position="49"/>
        <end position="70"/>
    </location>
</feature>
<evidence type="ECO:0000259" key="2">
    <source>
        <dbReference type="PROSITE" id="PS50943"/>
    </source>
</evidence>
<feature type="domain" description="HTH cro/C1-type" evidence="2">
    <location>
        <begin position="76"/>
        <end position="131"/>
    </location>
</feature>
<sequence length="474" mass="52087">MPELQIVGHAHLHLLCNHRSRLIKVLPGFPCVSNTGPFRCPGFDRDSGGTVRGTGGHGQGRNVMHDIPPNDVGRRLREIRAWRGQTMQVVADLAGISFGYLGRLERGEQSLTSRATLEALARALKVAPTEFNAYPWHSSTPEHSEQAHAGLIAMENALDVYELGDDPGAEVRQWPQVEADLERLAYLIHGTSDYAAQGELTPGLIGELHAIYARDAQRRREALRGLILCYTSAVWTTKRLGGRGLPLLAAKAAQQCAEVLEEPAWQGFTAWLRGDVTGGLSRPEQYRRAIKMTDQLTPHLDNSDVLQIYGMLHLSAALAAAVQADRDTATTHLEEAQVVAQRMEDEAGSFAHLWFGRANVGIWQATIGMEFGDEGRVAEQARGVRVDAIPSKSRQAEFYMEVGRSLLTDAKHRDKGVEILLKAEDLAPQRVHADVFVREAVADHLRSARRDAGGRNLRGLAWRLGIAPELASNS</sequence>
<evidence type="ECO:0000313" key="3">
    <source>
        <dbReference type="EMBL" id="QIS18555.1"/>
    </source>
</evidence>
<dbReference type="CDD" id="cd00093">
    <property type="entry name" value="HTH_XRE"/>
    <property type="match status" value="1"/>
</dbReference>
<proteinExistence type="predicted"/>
<gene>
    <name evidence="3" type="ORF">F6W96_09880</name>
</gene>
<evidence type="ECO:0000256" key="1">
    <source>
        <dbReference type="SAM" id="MobiDB-lite"/>
    </source>
</evidence>
<protein>
    <submittedName>
        <fullName evidence="3">Helix-turn-helix domain-containing protein</fullName>
    </submittedName>
</protein>
<evidence type="ECO:0000313" key="4">
    <source>
        <dbReference type="Proteomes" id="UP000500953"/>
    </source>
</evidence>
<dbReference type="PROSITE" id="PS50943">
    <property type="entry name" value="HTH_CROC1"/>
    <property type="match status" value="1"/>
</dbReference>
<dbReference type="Gene3D" id="1.10.260.40">
    <property type="entry name" value="lambda repressor-like DNA-binding domains"/>
    <property type="match status" value="1"/>
</dbReference>
<dbReference type="SUPFAM" id="SSF47413">
    <property type="entry name" value="lambda repressor-like DNA-binding domains"/>
    <property type="match status" value="1"/>
</dbReference>
<dbReference type="SMART" id="SM00530">
    <property type="entry name" value="HTH_XRE"/>
    <property type="match status" value="1"/>
</dbReference>
<dbReference type="InterPro" id="IPR010982">
    <property type="entry name" value="Lambda_DNA-bd_dom_sf"/>
</dbReference>
<dbReference type="EMBL" id="CP046173">
    <property type="protein sequence ID" value="QIS18555.1"/>
    <property type="molecule type" value="Genomic_DNA"/>
</dbReference>
<dbReference type="GO" id="GO:0003677">
    <property type="term" value="F:DNA binding"/>
    <property type="evidence" value="ECO:0007669"/>
    <property type="project" value="InterPro"/>
</dbReference>
<dbReference type="AlphaFoldDB" id="A0A6G9YZ11"/>
<feature type="compositionally biased region" description="Gly residues" evidence="1">
    <location>
        <begin position="50"/>
        <end position="59"/>
    </location>
</feature>
<dbReference type="Proteomes" id="UP000500953">
    <property type="component" value="Chromosome"/>
</dbReference>
<organism evidence="3 4">
    <name type="scientific">Nocardia terpenica</name>
    <dbReference type="NCBI Taxonomy" id="455432"/>
    <lineage>
        <taxon>Bacteria</taxon>
        <taxon>Bacillati</taxon>
        <taxon>Actinomycetota</taxon>
        <taxon>Actinomycetes</taxon>
        <taxon>Mycobacteriales</taxon>
        <taxon>Nocardiaceae</taxon>
        <taxon>Nocardia</taxon>
    </lineage>
</organism>
<dbReference type="Pfam" id="PF13560">
    <property type="entry name" value="HTH_31"/>
    <property type="match status" value="1"/>
</dbReference>
<reference evidence="3 4" key="1">
    <citation type="journal article" date="2019" name="ACS Chem. Biol.">
        <title>Identification and Mobilization of a Cryptic Antibiotic Biosynthesis Gene Locus from a Human-Pathogenic Nocardia Isolate.</title>
        <authorList>
            <person name="Herisse M."/>
            <person name="Ishida K."/>
            <person name="Porter J.L."/>
            <person name="Howden B."/>
            <person name="Hertweck C."/>
            <person name="Stinear T.P."/>
            <person name="Pidot S.J."/>
        </authorList>
    </citation>
    <scope>NUCLEOTIDE SEQUENCE [LARGE SCALE GENOMIC DNA]</scope>
    <source>
        <strain evidence="3 4">AUSMDU00012715</strain>
    </source>
</reference>
<accession>A0A6G9YZ11</accession>
<name>A0A6G9YZ11_9NOCA</name>
<dbReference type="InterPro" id="IPR001387">
    <property type="entry name" value="Cro/C1-type_HTH"/>
</dbReference>